<dbReference type="RefSeq" id="WP_307229600.1">
    <property type="nucleotide sequence ID" value="NZ_JAUSTT010000012.1"/>
</dbReference>
<evidence type="ECO:0000313" key="3">
    <source>
        <dbReference type="Proteomes" id="UP001223586"/>
    </source>
</evidence>
<reference evidence="2 3" key="1">
    <citation type="submission" date="2023-07" db="EMBL/GenBank/DDBJ databases">
        <title>Genomic Encyclopedia of Type Strains, Phase IV (KMG-IV): sequencing the most valuable type-strain genomes for metagenomic binning, comparative biology and taxonomic classification.</title>
        <authorList>
            <person name="Goeker M."/>
        </authorList>
    </citation>
    <scope>NUCLEOTIDE SEQUENCE [LARGE SCALE GENOMIC DNA]</scope>
    <source>
        <strain evidence="2 3">DSM 23837</strain>
    </source>
</reference>
<keyword evidence="3" id="KW-1185">Reference proteome</keyword>
<dbReference type="Pfam" id="PF00614">
    <property type="entry name" value="PLDc"/>
    <property type="match status" value="1"/>
</dbReference>
<comment type="caution">
    <text evidence="2">The sequence shown here is derived from an EMBL/GenBank/DDBJ whole genome shotgun (WGS) entry which is preliminary data.</text>
</comment>
<dbReference type="PROSITE" id="PS50035">
    <property type="entry name" value="PLD"/>
    <property type="match status" value="1"/>
</dbReference>
<sequence length="110" mass="12746">MLCANLKTNHSKLFITDDLTFIGSTNFSFGSNNNYEYGVIFNNKDIISELRMFYCSELLDQSEFTNVPECFDPFELLPRLLSVVKELSKIESMDKIISKKETIPELRFLT</sequence>
<gene>
    <name evidence="2" type="ORF">J2S08_002299</name>
</gene>
<evidence type="ECO:0000313" key="2">
    <source>
        <dbReference type="EMBL" id="MDQ0176455.1"/>
    </source>
</evidence>
<protein>
    <submittedName>
        <fullName evidence="2">Phosphatidylserine/phosphatidylglycerophosphate/ cardiolipin synthase-like enzyme</fullName>
    </submittedName>
</protein>
<dbReference type="SUPFAM" id="SSF56024">
    <property type="entry name" value="Phospholipase D/nuclease"/>
    <property type="match status" value="1"/>
</dbReference>
<dbReference type="InterPro" id="IPR001736">
    <property type="entry name" value="PLipase_D/transphosphatidylase"/>
</dbReference>
<dbReference type="Proteomes" id="UP001223586">
    <property type="component" value="Unassembled WGS sequence"/>
</dbReference>
<accession>A0ABT9WT32</accession>
<dbReference type="EMBL" id="JAUSTT010000012">
    <property type="protein sequence ID" value="MDQ0176455.1"/>
    <property type="molecule type" value="Genomic_DNA"/>
</dbReference>
<proteinExistence type="predicted"/>
<evidence type="ECO:0000259" key="1">
    <source>
        <dbReference type="PROSITE" id="PS50035"/>
    </source>
</evidence>
<name>A0ABT9WT32_9BACI</name>
<organism evidence="2 3">
    <name type="scientific">Bacillus chungangensis</name>
    <dbReference type="NCBI Taxonomy" id="587633"/>
    <lineage>
        <taxon>Bacteria</taxon>
        <taxon>Bacillati</taxon>
        <taxon>Bacillota</taxon>
        <taxon>Bacilli</taxon>
        <taxon>Bacillales</taxon>
        <taxon>Bacillaceae</taxon>
        <taxon>Bacillus</taxon>
    </lineage>
</organism>
<feature type="domain" description="PLD phosphodiesterase" evidence="1">
    <location>
        <begin position="5"/>
        <end position="31"/>
    </location>
</feature>
<dbReference type="SMART" id="SM00155">
    <property type="entry name" value="PLDc"/>
    <property type="match status" value="1"/>
</dbReference>
<dbReference type="Gene3D" id="3.30.870.10">
    <property type="entry name" value="Endonuclease Chain A"/>
    <property type="match status" value="1"/>
</dbReference>